<evidence type="ECO:0000313" key="4">
    <source>
        <dbReference type="Proteomes" id="UP000252770"/>
    </source>
</evidence>
<name>A0A367YQC9_9ACTN</name>
<organism evidence="3 4">
    <name type="scientific">Desertihabitans brevis</name>
    <dbReference type="NCBI Taxonomy" id="2268447"/>
    <lineage>
        <taxon>Bacteria</taxon>
        <taxon>Bacillati</taxon>
        <taxon>Actinomycetota</taxon>
        <taxon>Actinomycetes</taxon>
        <taxon>Propionibacteriales</taxon>
        <taxon>Propionibacteriaceae</taxon>
        <taxon>Desertihabitans</taxon>
    </lineage>
</organism>
<proteinExistence type="predicted"/>
<protein>
    <recommendedName>
        <fullName evidence="2">NAD(P)-binding domain-containing protein</fullName>
    </recommendedName>
</protein>
<dbReference type="InterPro" id="IPR036291">
    <property type="entry name" value="NAD(P)-bd_dom_sf"/>
</dbReference>
<sequence length="244" mass="25381">MRIIVVGGHGQVGRPLVTLLRSQGHDALAVSRRTGVEVLTGEGLGPALEGADVVVDVLNTTEQDPEAATAYFRGTTERLLAAEQSTGVGHHVLLSVVGADRALGNGYYVGKVAQEDAVREADVPFSVVRATQFHEFVPTIADWLTVDGVVHAAPTLLQPVALTDVVELLAEVAVGAPTGATTDVAGPAAFPLDALLRATLAATGDRREVRTLEGQALGADTTDALVPLGEHRTGPTPYPHRPTT</sequence>
<dbReference type="RefSeq" id="WP_114128168.1">
    <property type="nucleotide sequence ID" value="NZ_QOUI01000015.1"/>
</dbReference>
<dbReference type="Gene3D" id="3.40.50.720">
    <property type="entry name" value="NAD(P)-binding Rossmann-like Domain"/>
    <property type="match status" value="1"/>
</dbReference>
<feature type="region of interest" description="Disordered" evidence="1">
    <location>
        <begin position="211"/>
        <end position="244"/>
    </location>
</feature>
<comment type="caution">
    <text evidence="3">The sequence shown here is derived from an EMBL/GenBank/DDBJ whole genome shotgun (WGS) entry which is preliminary data.</text>
</comment>
<feature type="domain" description="NAD(P)-binding" evidence="2">
    <location>
        <begin position="7"/>
        <end position="135"/>
    </location>
</feature>
<keyword evidence="4" id="KW-1185">Reference proteome</keyword>
<dbReference type="AlphaFoldDB" id="A0A367YQC9"/>
<evidence type="ECO:0000256" key="1">
    <source>
        <dbReference type="SAM" id="MobiDB-lite"/>
    </source>
</evidence>
<dbReference type="Pfam" id="PF13460">
    <property type="entry name" value="NAD_binding_10"/>
    <property type="match status" value="1"/>
</dbReference>
<gene>
    <name evidence="3" type="ORF">DT076_18415</name>
</gene>
<dbReference type="InterPro" id="IPR016040">
    <property type="entry name" value="NAD(P)-bd_dom"/>
</dbReference>
<evidence type="ECO:0000259" key="2">
    <source>
        <dbReference type="Pfam" id="PF13460"/>
    </source>
</evidence>
<reference evidence="3 4" key="1">
    <citation type="submission" date="2018-07" db="EMBL/GenBank/DDBJ databases">
        <title>Desertimonas flava gen. nov. sp. nov.</title>
        <authorList>
            <person name="Liu S."/>
        </authorList>
    </citation>
    <scope>NUCLEOTIDE SEQUENCE [LARGE SCALE GENOMIC DNA]</scope>
    <source>
        <strain evidence="3 4">16Sb5-5</strain>
    </source>
</reference>
<accession>A0A367YQC9</accession>
<dbReference type="EMBL" id="QOUI01000015">
    <property type="protein sequence ID" value="RCK68028.1"/>
    <property type="molecule type" value="Genomic_DNA"/>
</dbReference>
<evidence type="ECO:0000313" key="3">
    <source>
        <dbReference type="EMBL" id="RCK68028.1"/>
    </source>
</evidence>
<dbReference type="Proteomes" id="UP000252770">
    <property type="component" value="Unassembled WGS sequence"/>
</dbReference>
<dbReference type="SUPFAM" id="SSF51735">
    <property type="entry name" value="NAD(P)-binding Rossmann-fold domains"/>
    <property type="match status" value="1"/>
</dbReference>